<evidence type="ECO:0000259" key="1">
    <source>
        <dbReference type="Pfam" id="PF13843"/>
    </source>
</evidence>
<comment type="caution">
    <text evidence="2">The sequence shown here is derived from an EMBL/GenBank/DDBJ whole genome shotgun (WGS) entry which is preliminary data.</text>
</comment>
<reference evidence="2" key="1">
    <citation type="submission" date="2019-08" db="EMBL/GenBank/DDBJ databases">
        <title>The genome of the North American firefly Photinus pyralis.</title>
        <authorList>
            <consortium name="Photinus pyralis genome working group"/>
            <person name="Fallon T.R."/>
            <person name="Sander Lower S.E."/>
            <person name="Weng J.-K."/>
        </authorList>
    </citation>
    <scope>NUCLEOTIDE SEQUENCE</scope>
    <source>
        <strain evidence="2">TRF0915ILg1</strain>
        <tissue evidence="2">Whole body</tissue>
    </source>
</reference>
<dbReference type="EMBL" id="VTPC01087278">
    <property type="protein sequence ID" value="KAF2886564.1"/>
    <property type="molecule type" value="Genomic_DNA"/>
</dbReference>
<dbReference type="Pfam" id="PF13843">
    <property type="entry name" value="DDE_Tnp_1_7"/>
    <property type="match status" value="1"/>
</dbReference>
<evidence type="ECO:0000313" key="3">
    <source>
        <dbReference type="Proteomes" id="UP000801492"/>
    </source>
</evidence>
<protein>
    <recommendedName>
        <fullName evidence="1">PiggyBac transposable element-derived protein domain-containing protein</fullName>
    </recommendedName>
</protein>
<dbReference type="Proteomes" id="UP000801492">
    <property type="component" value="Unassembled WGS sequence"/>
</dbReference>
<keyword evidence="3" id="KW-1185">Reference proteome</keyword>
<proteinExistence type="predicted"/>
<organism evidence="2 3">
    <name type="scientific">Ignelater luminosus</name>
    <name type="common">Cucubano</name>
    <name type="synonym">Pyrophorus luminosus</name>
    <dbReference type="NCBI Taxonomy" id="2038154"/>
    <lineage>
        <taxon>Eukaryota</taxon>
        <taxon>Metazoa</taxon>
        <taxon>Ecdysozoa</taxon>
        <taxon>Arthropoda</taxon>
        <taxon>Hexapoda</taxon>
        <taxon>Insecta</taxon>
        <taxon>Pterygota</taxon>
        <taxon>Neoptera</taxon>
        <taxon>Endopterygota</taxon>
        <taxon>Coleoptera</taxon>
        <taxon>Polyphaga</taxon>
        <taxon>Elateriformia</taxon>
        <taxon>Elateroidea</taxon>
        <taxon>Elateridae</taxon>
        <taxon>Agrypninae</taxon>
        <taxon>Pyrophorini</taxon>
        <taxon>Ignelater</taxon>
    </lineage>
</organism>
<name>A0A8K0CHV4_IGNLU</name>
<evidence type="ECO:0000313" key="2">
    <source>
        <dbReference type="EMBL" id="KAF2886564.1"/>
    </source>
</evidence>
<feature type="domain" description="PiggyBac transposable element-derived protein" evidence="1">
    <location>
        <begin position="31"/>
        <end position="75"/>
    </location>
</feature>
<accession>A0A8K0CHV4</accession>
<dbReference type="InterPro" id="IPR029526">
    <property type="entry name" value="PGBD"/>
</dbReference>
<dbReference type="AlphaFoldDB" id="A0A8K0CHV4"/>
<gene>
    <name evidence="2" type="ORF">ILUMI_19609</name>
</gene>
<sequence>MLYACRDKGNHNFTLLEIEVRQFLGLPLIENDYWSTARDLCAPSCGSTMSKERFRTITRYLRLTDLNLPKSKVAKPPQRKNICEEHTNWDWVQAVDVMCHKWLSLQFGNLLWQSREPTDPLGCQLLQIPLTMWCFLTIF</sequence>